<dbReference type="Pfam" id="PF13962">
    <property type="entry name" value="PGG"/>
    <property type="match status" value="1"/>
</dbReference>
<dbReference type="Proteomes" id="UP000626092">
    <property type="component" value="Unassembled WGS sequence"/>
</dbReference>
<protein>
    <recommendedName>
        <fullName evidence="3">PGG domain-containing protein</fullName>
    </recommendedName>
</protein>
<dbReference type="InterPro" id="IPR002110">
    <property type="entry name" value="Ankyrin_rpt"/>
</dbReference>
<dbReference type="AlphaFoldDB" id="A0A834HAA0"/>
<evidence type="ECO:0000259" key="3">
    <source>
        <dbReference type="Pfam" id="PF13962"/>
    </source>
</evidence>
<evidence type="ECO:0000313" key="5">
    <source>
        <dbReference type="Proteomes" id="UP000626092"/>
    </source>
</evidence>
<dbReference type="GO" id="GO:0016020">
    <property type="term" value="C:membrane"/>
    <property type="evidence" value="ECO:0007669"/>
    <property type="project" value="TreeGrafter"/>
</dbReference>
<evidence type="ECO:0000256" key="2">
    <source>
        <dbReference type="SAM" id="Phobius"/>
    </source>
</evidence>
<feature type="transmembrane region" description="Helical" evidence="2">
    <location>
        <begin position="612"/>
        <end position="641"/>
    </location>
</feature>
<keyword evidence="2" id="KW-0472">Membrane</keyword>
<accession>A0A834HAA0</accession>
<proteinExistence type="predicted"/>
<dbReference type="PANTHER" id="PTHR24177:SF292">
    <property type="entry name" value="ANKYRIN REPEAT FAMILY PROTEIN-RELATED"/>
    <property type="match status" value="1"/>
</dbReference>
<reference evidence="4" key="1">
    <citation type="submission" date="2019-11" db="EMBL/GenBank/DDBJ databases">
        <authorList>
            <person name="Liu Y."/>
            <person name="Hou J."/>
            <person name="Li T.-Q."/>
            <person name="Guan C.-H."/>
            <person name="Wu X."/>
            <person name="Wu H.-Z."/>
            <person name="Ling F."/>
            <person name="Zhang R."/>
            <person name="Shi X.-G."/>
            <person name="Ren J.-P."/>
            <person name="Chen E.-F."/>
            <person name="Sun J.-M."/>
        </authorList>
    </citation>
    <scope>NUCLEOTIDE SEQUENCE</scope>
    <source>
        <strain evidence="4">Adult_tree_wgs_1</strain>
        <tissue evidence="4">Leaves</tissue>
    </source>
</reference>
<keyword evidence="2" id="KW-0812">Transmembrane</keyword>
<dbReference type="EMBL" id="WJXA01000002">
    <property type="protein sequence ID" value="KAF7149552.1"/>
    <property type="molecule type" value="Genomic_DNA"/>
</dbReference>
<comment type="caution">
    <text evidence="4">The sequence shown here is derived from an EMBL/GenBank/DDBJ whole genome shotgun (WGS) entry which is preliminary data.</text>
</comment>
<evidence type="ECO:0000313" key="4">
    <source>
        <dbReference type="EMBL" id="KAF7149552.1"/>
    </source>
</evidence>
<keyword evidence="1" id="KW-0040">ANK repeat</keyword>
<sequence>MAYSSTTSSEEKYPYPWEVNVLDFVPDKLSDAKCYPVWKQLMVDFIKSQGLLGFVDGSTTEAASKRVSQAASSNSVSWRRSDNLVRGWILTTLDKDTRLQVLQYTTARGVWTRLVDMFDRAKNKYQLDEETEKKLSRYLPLRIAAIEGDWDTTSKIIESEPDIVRAAITPHSETALLLAVKSSQRNHFVEKILKKMSPEDAGLANPWGMTALHRAAGIGNVEAAKLLVDKNPNLPNVLDKYGDPPLNYAASTGSRESVVYLWEVTKENVKLKDDVATKLSRNLTKGEHYDIALTLLQRKPELACMEPSVLNVLVEKCSSFRSGTSLNFWQSLIYSGVPVKSEHIANRHSGAGGNIVKPTNCCIFVRQRFHSMFWEVAEKFVPQIKNIQEKKLVHHHVLQLLKFLCVEIAKLKYSKVQSIFGPALLSATYAGIHEIVEEIIVLYPSGMGSRNEEDGTLFHYAIMWRHECVFNLIYQLEAGWRYLTLLDKSRNNGLHLAGCLRPQQKLNLRDSVAGVVLQMQRELQWFKEVEKLAKPGDKDVRNTDGMTPAEVFTDSHQELVKESEQWMKDTATSCTIVATLIAIMVFVAAVIILGRNNNDDGHPLLSKQKGFIVFGIFDALALFSSMTSALMFLLILISRYASDDFLYALPKRLIIGFTTLFVSMLSTMVAFGAILHLLFGEDKGWVLIPVVALASLPVTLFGTMHFPLLVQMIQSTYGRGLFGKQSDRMLA</sequence>
<dbReference type="PROSITE" id="PS50297">
    <property type="entry name" value="ANK_REP_REGION"/>
    <property type="match status" value="1"/>
</dbReference>
<keyword evidence="5" id="KW-1185">Reference proteome</keyword>
<dbReference type="InterPro" id="IPR026961">
    <property type="entry name" value="PGG_dom"/>
</dbReference>
<feature type="transmembrane region" description="Helical" evidence="2">
    <location>
        <begin position="653"/>
        <end position="679"/>
    </location>
</feature>
<dbReference type="OrthoDB" id="1925304at2759"/>
<dbReference type="SMART" id="SM00248">
    <property type="entry name" value="ANK"/>
    <property type="match status" value="4"/>
</dbReference>
<organism evidence="4 5">
    <name type="scientific">Rhododendron simsii</name>
    <name type="common">Sims's rhododendron</name>
    <dbReference type="NCBI Taxonomy" id="118357"/>
    <lineage>
        <taxon>Eukaryota</taxon>
        <taxon>Viridiplantae</taxon>
        <taxon>Streptophyta</taxon>
        <taxon>Embryophyta</taxon>
        <taxon>Tracheophyta</taxon>
        <taxon>Spermatophyta</taxon>
        <taxon>Magnoliopsida</taxon>
        <taxon>eudicotyledons</taxon>
        <taxon>Gunneridae</taxon>
        <taxon>Pentapetalae</taxon>
        <taxon>asterids</taxon>
        <taxon>Ericales</taxon>
        <taxon>Ericaceae</taxon>
        <taxon>Ericoideae</taxon>
        <taxon>Rhodoreae</taxon>
        <taxon>Rhododendron</taxon>
    </lineage>
</organism>
<gene>
    <name evidence="4" type="ORF">RHSIM_Rhsim02G0235900</name>
</gene>
<feature type="domain" description="PGG" evidence="3">
    <location>
        <begin position="565"/>
        <end position="675"/>
    </location>
</feature>
<feature type="repeat" description="ANK" evidence="1">
    <location>
        <begin position="207"/>
        <end position="234"/>
    </location>
</feature>
<feature type="transmembrane region" description="Helical" evidence="2">
    <location>
        <begin position="685"/>
        <end position="710"/>
    </location>
</feature>
<dbReference type="PANTHER" id="PTHR24177">
    <property type="entry name" value="CASKIN"/>
    <property type="match status" value="1"/>
</dbReference>
<keyword evidence="2" id="KW-1133">Transmembrane helix</keyword>
<dbReference type="PROSITE" id="PS50088">
    <property type="entry name" value="ANK_REPEAT"/>
    <property type="match status" value="1"/>
</dbReference>
<feature type="transmembrane region" description="Helical" evidence="2">
    <location>
        <begin position="571"/>
        <end position="592"/>
    </location>
</feature>
<dbReference type="Gene3D" id="1.25.40.20">
    <property type="entry name" value="Ankyrin repeat-containing domain"/>
    <property type="match status" value="1"/>
</dbReference>
<dbReference type="SUPFAM" id="SSF48403">
    <property type="entry name" value="Ankyrin repeat"/>
    <property type="match status" value="1"/>
</dbReference>
<dbReference type="Pfam" id="PF12796">
    <property type="entry name" value="Ank_2"/>
    <property type="match status" value="1"/>
</dbReference>
<evidence type="ECO:0000256" key="1">
    <source>
        <dbReference type="PROSITE-ProRule" id="PRU00023"/>
    </source>
</evidence>
<dbReference type="InterPro" id="IPR036770">
    <property type="entry name" value="Ankyrin_rpt-contain_sf"/>
</dbReference>
<name>A0A834HAA0_RHOSS</name>